<dbReference type="Proteomes" id="UP000011976">
    <property type="component" value="Unassembled WGS sequence"/>
</dbReference>
<proteinExistence type="predicted"/>
<organism evidence="1 2">
    <name type="scientific">Pseudozyma antarctica (strain T-34)</name>
    <name type="common">Yeast</name>
    <name type="synonym">Candida antarctica</name>
    <dbReference type="NCBI Taxonomy" id="1151754"/>
    <lineage>
        <taxon>Eukaryota</taxon>
        <taxon>Fungi</taxon>
        <taxon>Dikarya</taxon>
        <taxon>Basidiomycota</taxon>
        <taxon>Ustilaginomycotina</taxon>
        <taxon>Ustilaginomycetes</taxon>
        <taxon>Ustilaginales</taxon>
        <taxon>Ustilaginaceae</taxon>
        <taxon>Moesziomyces</taxon>
    </lineage>
</organism>
<sequence length="493" mass="54841">MSFRRSSKIAHPDWLFKAVAEYRDLMPVQILVTANFDRAAVSDGTAGCHFKDQAFVRPSIDARELLGPFLDTTVVSIAKCNDIIACMSDKGYVIPDQAETYFKHVLRHLRKVREAADKGRLNLLADCIALHDGDDWVDTPFGKGILVRARRPVSGKAVREATIQQHLIEDAEQAHPVANPGYEGELGRLIRVRRSKDHIPIIAFAAMTLQAVHNSFKNSDVTLLMLTRIQVEGSGNTATTSLRHVHYVYFKHTEGRYEWMKNPTISDKLAVGQTFEGESKVLVGQVGVGLCSGDDRAWLDYIKANFGLLVLQYAFCHKQFSFDDLTKDDLHVLLENVSRRTAAGLTRDKADRLLNSFDFRGGTANPQLIDLFAAATFDRPGFGTGTAKYIETIRENVAFLETPEPVGLNFHHILTGTGQQVEQRAARINAAHAKAPESGFGARYFVAGKCAVPIRVGKYFDQALSEHDEDRPASPADIRNISQIGDTNFFVRR</sequence>
<protein>
    <submittedName>
        <fullName evidence="1">Uncharacterized protein</fullName>
    </submittedName>
</protein>
<evidence type="ECO:0000313" key="2">
    <source>
        <dbReference type="Proteomes" id="UP000011976"/>
    </source>
</evidence>
<dbReference type="OrthoDB" id="10248914at2759"/>
<evidence type="ECO:0000313" key="1">
    <source>
        <dbReference type="EMBL" id="GAC76796.1"/>
    </source>
</evidence>
<name>M9LSG0_PSEA3</name>
<reference evidence="2" key="1">
    <citation type="journal article" date="2013" name="Genome Announc.">
        <title>Genome sequence of the basidiomycetous yeast Pseudozyma antarctica T-34, a producer of the glycolipid biosurfactants mannosylerythritol lipids.</title>
        <authorList>
            <person name="Morita T."/>
            <person name="Koike H."/>
            <person name="Koyama Y."/>
            <person name="Hagiwara H."/>
            <person name="Ito E."/>
            <person name="Fukuoka T."/>
            <person name="Imura T."/>
            <person name="Machida M."/>
            <person name="Kitamoto D."/>
        </authorList>
    </citation>
    <scope>NUCLEOTIDE SEQUENCE [LARGE SCALE GENOMIC DNA]</scope>
    <source>
        <strain evidence="2">T-34</strain>
    </source>
</reference>
<dbReference type="AlphaFoldDB" id="M9LSG0"/>
<gene>
    <name evidence="1" type="ORF">PANT_22c00213</name>
</gene>
<dbReference type="EMBL" id="DF196788">
    <property type="protein sequence ID" value="GAC76796.1"/>
    <property type="molecule type" value="Genomic_DNA"/>
</dbReference>
<accession>M9LSG0</accession>